<feature type="domain" description="DM2" evidence="2">
    <location>
        <begin position="255"/>
        <end position="332"/>
    </location>
</feature>
<dbReference type="PANTHER" id="PTHR13844">
    <property type="entry name" value="SWI/SNF-RELATED MATRIX-ASSOCIATED ACTIN-DEPENDENT REGULATOR OF CHROMATIN SUBFAMILY D"/>
    <property type="match status" value="1"/>
</dbReference>
<organism evidence="3 4">
    <name type="scientific">Passalora fulva</name>
    <name type="common">Tomato leaf mold</name>
    <name type="synonym">Cladosporium fulvum</name>
    <dbReference type="NCBI Taxonomy" id="5499"/>
    <lineage>
        <taxon>Eukaryota</taxon>
        <taxon>Fungi</taxon>
        <taxon>Dikarya</taxon>
        <taxon>Ascomycota</taxon>
        <taxon>Pezizomycotina</taxon>
        <taxon>Dothideomycetes</taxon>
        <taxon>Dothideomycetidae</taxon>
        <taxon>Mycosphaerellales</taxon>
        <taxon>Mycosphaerellaceae</taxon>
        <taxon>Fulvia</taxon>
    </lineage>
</organism>
<dbReference type="Gene3D" id="1.10.245.10">
    <property type="entry name" value="SWIB/MDM2 domain"/>
    <property type="match status" value="1"/>
</dbReference>
<dbReference type="InterPro" id="IPR036885">
    <property type="entry name" value="SWIB_MDM2_dom_sf"/>
</dbReference>
<dbReference type="GeneID" id="71984366"/>
<dbReference type="InterPro" id="IPR003121">
    <property type="entry name" value="SWIB_MDM2_domain"/>
</dbReference>
<feature type="region of interest" description="Disordered" evidence="1">
    <location>
        <begin position="1"/>
        <end position="48"/>
    </location>
</feature>
<reference evidence="3" key="1">
    <citation type="submission" date="2021-12" db="EMBL/GenBank/DDBJ databases">
        <authorList>
            <person name="Zaccaron A."/>
            <person name="Stergiopoulos I."/>
        </authorList>
    </citation>
    <scope>NUCLEOTIDE SEQUENCE</scope>
    <source>
        <strain evidence="3">Race5_Kim</strain>
    </source>
</reference>
<dbReference type="EMBL" id="CP090166">
    <property type="protein sequence ID" value="UJO16573.1"/>
    <property type="molecule type" value="Genomic_DNA"/>
</dbReference>
<dbReference type="CDD" id="cd10568">
    <property type="entry name" value="SWIB_like"/>
    <property type="match status" value="1"/>
</dbReference>
<sequence>MQNYRYQQAAQNRSPHAQRRGPGPMVAPPPHAQTGQPQLTQAQLQQQHLEQLRRQDYARRQAKKPTDRDIPDEISEAVVGDGVERYKQLREVEKKLDAVMMRKRLDISDNLQRRYTRREGIMRVWISNTAEGQPWQLVEEGSNNEDGMFELNESNATFKVKIEGRLLDDPEEDEEDKPPATHRPRLSSFFKAITIHFDRDPNLQPDQYSQIEWRKSQPGSQNYDPASSEAQFDTLEFTRKADENMNITINLVRDEKNERFKLSPELAEILDTEEEDRAGAVQGIWEYCRAMGLQEDEDKRKIVCDEPLRKLFKQDTVYFPYVPDQLLPHMQPLPPVQLQYTIRVDKPYITGSKDAESPSEDAETETLAPSRKTVYDIRVPLPNPLLQQLTRFHTSKAHVGDLKKIVQIDEDLALLVQKIHQTNAKRKFYDNLAKDPAAFVKRWVSSQQRDLEVILAEATRGGGEDATGEEFRRGGKDSIWTSKQTEETVGLWLAKQKPAHP</sequence>
<dbReference type="OrthoDB" id="10263741at2759"/>
<dbReference type="SUPFAM" id="SSF47592">
    <property type="entry name" value="SWIB/MDM2 domain"/>
    <property type="match status" value="1"/>
</dbReference>
<dbReference type="PROSITE" id="PS51925">
    <property type="entry name" value="SWIB_MDM2"/>
    <property type="match status" value="1"/>
</dbReference>
<dbReference type="RefSeq" id="XP_047760939.1">
    <property type="nucleotide sequence ID" value="XM_047903636.1"/>
</dbReference>
<evidence type="ECO:0000259" key="2">
    <source>
        <dbReference type="PROSITE" id="PS51925"/>
    </source>
</evidence>
<reference evidence="3" key="2">
    <citation type="journal article" date="2022" name="Microb. Genom.">
        <title>A chromosome-scale genome assembly of the tomato pathogen Cladosporium fulvum reveals a compartmentalized genome architecture and the presence of a dispensable chromosome.</title>
        <authorList>
            <person name="Zaccaron A.Z."/>
            <person name="Chen L.H."/>
            <person name="Samaras A."/>
            <person name="Stergiopoulos I."/>
        </authorList>
    </citation>
    <scope>NUCLEOTIDE SEQUENCE</scope>
    <source>
        <strain evidence="3">Race5_Kim</strain>
    </source>
</reference>
<keyword evidence="4" id="KW-1185">Reference proteome</keyword>
<feature type="compositionally biased region" description="Polar residues" evidence="1">
    <location>
        <begin position="1"/>
        <end position="15"/>
    </location>
</feature>
<evidence type="ECO:0000313" key="4">
    <source>
        <dbReference type="Proteomes" id="UP000756132"/>
    </source>
</evidence>
<dbReference type="InterPro" id="IPR019835">
    <property type="entry name" value="SWIB_domain"/>
</dbReference>
<dbReference type="AlphaFoldDB" id="A0A9Q8P806"/>
<accession>A0A9Q8P806</accession>
<dbReference type="SMART" id="SM00151">
    <property type="entry name" value="SWIB"/>
    <property type="match status" value="1"/>
</dbReference>
<evidence type="ECO:0000256" key="1">
    <source>
        <dbReference type="SAM" id="MobiDB-lite"/>
    </source>
</evidence>
<proteinExistence type="predicted"/>
<dbReference type="Pfam" id="PF02201">
    <property type="entry name" value="SWIB"/>
    <property type="match status" value="1"/>
</dbReference>
<feature type="compositionally biased region" description="Low complexity" evidence="1">
    <location>
        <begin position="32"/>
        <end position="48"/>
    </location>
</feature>
<dbReference type="Proteomes" id="UP000756132">
    <property type="component" value="Chromosome 4"/>
</dbReference>
<gene>
    <name evidence="3" type="ORF">CLAFUR5_04488</name>
</gene>
<protein>
    <submittedName>
        <fullName evidence="3">SWI/SNF and RSC complexes subunit ssr3</fullName>
    </submittedName>
</protein>
<evidence type="ECO:0000313" key="3">
    <source>
        <dbReference type="EMBL" id="UJO16573.1"/>
    </source>
</evidence>
<name>A0A9Q8P806_PASFU</name>
<dbReference type="KEGG" id="ffu:CLAFUR5_04488"/>